<keyword evidence="3" id="KW-1185">Reference proteome</keyword>
<evidence type="ECO:0000259" key="1">
    <source>
        <dbReference type="Pfam" id="PF02894"/>
    </source>
</evidence>
<dbReference type="InterPro" id="IPR051450">
    <property type="entry name" value="Gfo/Idh/MocA_Oxidoreductases"/>
</dbReference>
<dbReference type="Gene3D" id="3.30.360.10">
    <property type="entry name" value="Dihydrodipicolinate Reductase, domain 2"/>
    <property type="match status" value="1"/>
</dbReference>
<evidence type="ECO:0000313" key="2">
    <source>
        <dbReference type="EMBL" id="GFN77116.1"/>
    </source>
</evidence>
<evidence type="ECO:0000313" key="3">
    <source>
        <dbReference type="Proteomes" id="UP000735302"/>
    </source>
</evidence>
<dbReference type="SUPFAM" id="SSF55347">
    <property type="entry name" value="Glyceraldehyde-3-phosphate dehydrogenase-like, C-terminal domain"/>
    <property type="match status" value="1"/>
</dbReference>
<name>A0AAV3Y301_9GAST</name>
<proteinExistence type="predicted"/>
<dbReference type="PANTHER" id="PTHR43377:SF2">
    <property type="entry name" value="BINDING ROSSMANN FOLD OXIDOREDUCTASE, PUTATIVE (AFU_ORTHOLOGUE AFUA_4G00560)-RELATED"/>
    <property type="match status" value="1"/>
</dbReference>
<feature type="domain" description="Gfo/Idh/MocA-like oxidoreductase C-terminal" evidence="1">
    <location>
        <begin position="34"/>
        <end position="311"/>
    </location>
</feature>
<comment type="caution">
    <text evidence="2">The sequence shown here is derived from an EMBL/GenBank/DDBJ whole genome shotgun (WGS) entry which is preliminary data.</text>
</comment>
<dbReference type="AlphaFoldDB" id="A0AAV3Y301"/>
<sequence length="319" mass="35778">MEDCQEIVDVCKKCNVKLAVCHVLRYTPWVTTIKDIIDSGRIGDVVNIRLTEPVGFWHFAHSFVRGNWRNSSSSSFSLLAKSCHDVDLINHWMAPKCCTSVSSFGHLTHFTKENKPAEAASRCLDCPVEQECPYSAKKIYIDAYKAGVRGWPVKVITEVVDLENITEALRKGPYGKCVYDSDNNVVSHQVVNFQFDDGATANFSMVAFTKHICKREVKVYGTKGEIAYEGGWDKMHICDFRTGNTEYWPIVQDYPREMSGHGGADFHLVKTFIGSLKNGGQQIVTGPEETLRSHLLVFAAEKARLENKVVNIKPDGSFS</sequence>
<dbReference type="PANTHER" id="PTHR43377">
    <property type="entry name" value="BILIVERDIN REDUCTASE A"/>
    <property type="match status" value="1"/>
</dbReference>
<protein>
    <recommendedName>
        <fullName evidence="1">Gfo/Idh/MocA-like oxidoreductase C-terminal domain-containing protein</fullName>
    </recommendedName>
</protein>
<accession>A0AAV3Y301</accession>
<gene>
    <name evidence="2" type="ORF">PoB_000362200</name>
</gene>
<dbReference type="EMBL" id="BLXT01000437">
    <property type="protein sequence ID" value="GFN77116.1"/>
    <property type="molecule type" value="Genomic_DNA"/>
</dbReference>
<dbReference type="InterPro" id="IPR004104">
    <property type="entry name" value="Gfo/Idh/MocA-like_OxRdtase_C"/>
</dbReference>
<dbReference type="Pfam" id="PF02894">
    <property type="entry name" value="GFO_IDH_MocA_C"/>
    <property type="match status" value="1"/>
</dbReference>
<reference evidence="2 3" key="1">
    <citation type="journal article" date="2021" name="Elife">
        <title>Chloroplast acquisition without the gene transfer in kleptoplastic sea slugs, Plakobranchus ocellatus.</title>
        <authorList>
            <person name="Maeda T."/>
            <person name="Takahashi S."/>
            <person name="Yoshida T."/>
            <person name="Shimamura S."/>
            <person name="Takaki Y."/>
            <person name="Nagai Y."/>
            <person name="Toyoda A."/>
            <person name="Suzuki Y."/>
            <person name="Arimoto A."/>
            <person name="Ishii H."/>
            <person name="Satoh N."/>
            <person name="Nishiyama T."/>
            <person name="Hasebe M."/>
            <person name="Maruyama T."/>
            <person name="Minagawa J."/>
            <person name="Obokata J."/>
            <person name="Shigenobu S."/>
        </authorList>
    </citation>
    <scope>NUCLEOTIDE SEQUENCE [LARGE SCALE GENOMIC DNA]</scope>
</reference>
<dbReference type="Proteomes" id="UP000735302">
    <property type="component" value="Unassembled WGS sequence"/>
</dbReference>
<organism evidence="2 3">
    <name type="scientific">Plakobranchus ocellatus</name>
    <dbReference type="NCBI Taxonomy" id="259542"/>
    <lineage>
        <taxon>Eukaryota</taxon>
        <taxon>Metazoa</taxon>
        <taxon>Spiralia</taxon>
        <taxon>Lophotrochozoa</taxon>
        <taxon>Mollusca</taxon>
        <taxon>Gastropoda</taxon>
        <taxon>Heterobranchia</taxon>
        <taxon>Euthyneura</taxon>
        <taxon>Panpulmonata</taxon>
        <taxon>Sacoglossa</taxon>
        <taxon>Placobranchoidea</taxon>
        <taxon>Plakobranchidae</taxon>
        <taxon>Plakobranchus</taxon>
    </lineage>
</organism>